<keyword evidence="4 5" id="KW-0472">Membrane</keyword>
<dbReference type="GO" id="GO:0016095">
    <property type="term" value="P:polyprenol catabolic process"/>
    <property type="evidence" value="ECO:0007669"/>
    <property type="project" value="TreeGrafter"/>
</dbReference>
<dbReference type="UniPathway" id="UPA00378"/>
<dbReference type="GO" id="GO:0003865">
    <property type="term" value="F:3-oxo-5-alpha-steroid 4-dehydrogenase activity"/>
    <property type="evidence" value="ECO:0007669"/>
    <property type="project" value="TreeGrafter"/>
</dbReference>
<feature type="domain" description="3-oxo-5-alpha-steroid 4-dehydrogenase C-terminal" evidence="6">
    <location>
        <begin position="181"/>
        <end position="289"/>
    </location>
</feature>
<reference evidence="7" key="1">
    <citation type="submission" date="2021-01" db="EMBL/GenBank/DDBJ databases">
        <authorList>
            <person name="Corre E."/>
            <person name="Pelletier E."/>
            <person name="Niang G."/>
            <person name="Scheremetjew M."/>
            <person name="Finn R."/>
            <person name="Kale V."/>
            <person name="Holt S."/>
            <person name="Cochrane G."/>
            <person name="Meng A."/>
            <person name="Brown T."/>
            <person name="Cohen L."/>
        </authorList>
    </citation>
    <scope>NUCLEOTIDE SEQUENCE</scope>
    <source>
        <strain evidence="7">CCMP2058</strain>
    </source>
</reference>
<sequence length="290" mass="32745">MLVVRAGFWGMITLCWVSVFIPVLRSFSRYGKLASGAEVGNGRRAMKLFNHPALYIPSSLGFKLFYTWLLIFNSLLLVEVSYLSYSGKPLCILAILYAFDQPCSAQPQLEIHSLTVSVLLEFHAVRRVYECWKVHRFSGTSMQHVTVSAGGIAFYILAALSPLVDPGVICPLVPRGKLWPLVPGILLFLVGSYHQHKCHKILAQLRRGPERRYGVPFGDWFQIVSCPHYLSEIIIYASFAVISETATQWVCVLWVASNLVITGLRTHHWYIKKFPGYQSLGRKAIIPFLI</sequence>
<dbReference type="PANTHER" id="PTHR14624:SF0">
    <property type="entry name" value="POLYPRENOL REDUCTASE"/>
    <property type="match status" value="1"/>
</dbReference>
<gene>
    <name evidence="7" type="ORF">LAMO00422_LOCUS8594</name>
</gene>
<proteinExistence type="predicted"/>
<dbReference type="PANTHER" id="PTHR14624">
    <property type="entry name" value="DFG10 PROTEIN"/>
    <property type="match status" value="1"/>
</dbReference>
<dbReference type="GO" id="GO:0006488">
    <property type="term" value="P:dolichol-linked oligosaccharide biosynthetic process"/>
    <property type="evidence" value="ECO:0007669"/>
    <property type="project" value="InterPro"/>
</dbReference>
<name>A0A7S0GX38_9EUKA</name>
<evidence type="ECO:0000256" key="1">
    <source>
        <dbReference type="ARBA" id="ARBA00004127"/>
    </source>
</evidence>
<protein>
    <recommendedName>
        <fullName evidence="6">3-oxo-5-alpha-steroid 4-dehydrogenase C-terminal domain-containing protein</fullName>
    </recommendedName>
</protein>
<keyword evidence="2 5" id="KW-0812">Transmembrane</keyword>
<evidence type="ECO:0000256" key="4">
    <source>
        <dbReference type="ARBA" id="ARBA00023136"/>
    </source>
</evidence>
<feature type="transmembrane region" description="Helical" evidence="5">
    <location>
        <begin position="145"/>
        <end position="164"/>
    </location>
</feature>
<dbReference type="EMBL" id="HBEM01012374">
    <property type="protein sequence ID" value="CAD8446397.1"/>
    <property type="molecule type" value="Transcribed_RNA"/>
</dbReference>
<comment type="subcellular location">
    <subcellularLocation>
        <location evidence="1">Endomembrane system</location>
        <topology evidence="1">Multi-pass membrane protein</topology>
    </subcellularLocation>
</comment>
<dbReference type="AlphaFoldDB" id="A0A7S0GX38"/>
<evidence type="ECO:0000313" key="7">
    <source>
        <dbReference type="EMBL" id="CAD8446397.1"/>
    </source>
</evidence>
<evidence type="ECO:0000256" key="5">
    <source>
        <dbReference type="SAM" id="Phobius"/>
    </source>
</evidence>
<feature type="transmembrane region" description="Helical" evidence="5">
    <location>
        <begin position="53"/>
        <end position="76"/>
    </location>
</feature>
<evidence type="ECO:0000256" key="3">
    <source>
        <dbReference type="ARBA" id="ARBA00022989"/>
    </source>
</evidence>
<evidence type="ECO:0000259" key="6">
    <source>
        <dbReference type="Pfam" id="PF02544"/>
    </source>
</evidence>
<evidence type="ECO:0000256" key="2">
    <source>
        <dbReference type="ARBA" id="ARBA00022692"/>
    </source>
</evidence>
<dbReference type="GO" id="GO:0005783">
    <property type="term" value="C:endoplasmic reticulum"/>
    <property type="evidence" value="ECO:0007669"/>
    <property type="project" value="TreeGrafter"/>
</dbReference>
<organism evidence="7">
    <name type="scientific">Amorphochlora amoebiformis</name>
    <dbReference type="NCBI Taxonomy" id="1561963"/>
    <lineage>
        <taxon>Eukaryota</taxon>
        <taxon>Sar</taxon>
        <taxon>Rhizaria</taxon>
        <taxon>Cercozoa</taxon>
        <taxon>Chlorarachniophyceae</taxon>
        <taxon>Amorphochlora</taxon>
    </lineage>
</organism>
<accession>A0A7S0GX38</accession>
<feature type="transmembrane region" description="Helical" evidence="5">
    <location>
        <begin position="6"/>
        <end position="24"/>
    </location>
</feature>
<dbReference type="PROSITE" id="PS50244">
    <property type="entry name" value="S5A_REDUCTASE"/>
    <property type="match status" value="1"/>
</dbReference>
<dbReference type="InterPro" id="IPR001104">
    <property type="entry name" value="3-oxo-5_a-steroid_4-DH_C"/>
</dbReference>
<dbReference type="Pfam" id="PF02544">
    <property type="entry name" value="Steroid_dh"/>
    <property type="match status" value="1"/>
</dbReference>
<keyword evidence="3 5" id="KW-1133">Transmembrane helix</keyword>
<dbReference type="InterPro" id="IPR039698">
    <property type="entry name" value="Dfg10/SRD5A3"/>
</dbReference>